<keyword evidence="4" id="KW-0862">Zinc</keyword>
<dbReference type="EMBL" id="CP143423">
    <property type="protein sequence ID" value="WVX50253.1"/>
    <property type="molecule type" value="Genomic_DNA"/>
</dbReference>
<evidence type="ECO:0000256" key="3">
    <source>
        <dbReference type="ARBA" id="ARBA00022801"/>
    </source>
</evidence>
<reference evidence="8" key="2">
    <citation type="submission" date="2024-01" db="EMBL/GenBank/DDBJ databases">
        <title>Roseobacter fucihabitans sp. nov., isolated from the brown alga Fucus spiralis.</title>
        <authorList>
            <person name="Hahnke S."/>
            <person name="Berger M."/>
            <person name="Schlingloff A."/>
            <person name="Athale I."/>
            <person name="Neumann-Schaal M."/>
            <person name="Adenaya A."/>
            <person name="Poehlein A."/>
            <person name="Daniel R."/>
            <person name="Pertersen J."/>
            <person name="Brinkhoff T."/>
        </authorList>
    </citation>
    <scope>NUCLEOTIDE SEQUENCE [LARGE SCALE GENOMIC DNA]</scope>
    <source>
        <strain evidence="8">B14</strain>
    </source>
</reference>
<evidence type="ECO:0000259" key="6">
    <source>
        <dbReference type="SMART" id="SM00235"/>
    </source>
</evidence>
<keyword evidence="8" id="KW-1185">Reference proteome</keyword>
<dbReference type="PANTHER" id="PTHR10201">
    <property type="entry name" value="MATRIX METALLOPROTEINASE"/>
    <property type="match status" value="1"/>
</dbReference>
<dbReference type="Pfam" id="PF00413">
    <property type="entry name" value="Peptidase_M10"/>
    <property type="match status" value="1"/>
</dbReference>
<name>A0ABZ2BW88_9RHOB</name>
<dbReference type="InterPro" id="IPR006026">
    <property type="entry name" value="Peptidase_Metallo"/>
</dbReference>
<sequence length="274" mass="30657">MAENKRTTGPFTLRDDRDLDKALEDYTHIYHGGARCSTDTIGHATPDDMSLQDLVLHAPQGFIPLWAEGVTLRWRFQERSVQQFVDPDAAKDYVRDLLADAALAWGAAVPVRFAESHQPWDFEIKLSARDDCDPRGCTLASAFFPDAGQHELELFPLMFRNDRDEQIETMAHELGHVFGLRHFFAQTREAIVPSVEFGTQDPNSIMNYGPQSELTDTDISDLIALYSRVWSGDLTHVNGTPIHLVEPYSATNARALPPALVARSQSYAARTKSA</sequence>
<proteinExistence type="predicted"/>
<evidence type="ECO:0000256" key="4">
    <source>
        <dbReference type="ARBA" id="ARBA00022833"/>
    </source>
</evidence>
<dbReference type="PANTHER" id="PTHR10201:SF323">
    <property type="entry name" value="MATRIX METALLOPROTEINASE-21"/>
    <property type="match status" value="1"/>
</dbReference>
<dbReference type="RefSeq" id="WP_187430960.1">
    <property type="nucleotide sequence ID" value="NZ_CP143423.1"/>
</dbReference>
<evidence type="ECO:0000256" key="5">
    <source>
        <dbReference type="ARBA" id="ARBA00023049"/>
    </source>
</evidence>
<keyword evidence="3" id="KW-0378">Hydrolase</keyword>
<reference evidence="7 8" key="1">
    <citation type="submission" date="2015-07" db="EMBL/GenBank/DDBJ databases">
        <authorList>
            <person name="Voget S."/>
            <person name="Dogs M."/>
            <person name="Brinkhoff T.H."/>
            <person name="Daniel R."/>
        </authorList>
    </citation>
    <scope>NUCLEOTIDE SEQUENCE [LARGE SCALE GENOMIC DNA]</scope>
    <source>
        <strain evidence="7 8">B14</strain>
    </source>
</reference>
<dbReference type="InterPro" id="IPR001818">
    <property type="entry name" value="Pept_M10_metallopeptidase"/>
</dbReference>
<dbReference type="InterPro" id="IPR024079">
    <property type="entry name" value="MetalloPept_cat_dom_sf"/>
</dbReference>
<feature type="domain" description="Peptidase metallopeptidase" evidence="6">
    <location>
        <begin position="62"/>
        <end position="225"/>
    </location>
</feature>
<dbReference type="Gene3D" id="3.40.390.10">
    <property type="entry name" value="Collagenase (Catalytic Domain)"/>
    <property type="match status" value="1"/>
</dbReference>
<dbReference type="Proteomes" id="UP001318682">
    <property type="component" value="Chromosome"/>
</dbReference>
<evidence type="ECO:0000313" key="8">
    <source>
        <dbReference type="Proteomes" id="UP001318682"/>
    </source>
</evidence>
<evidence type="ECO:0000313" key="7">
    <source>
        <dbReference type="EMBL" id="WVX50253.1"/>
    </source>
</evidence>
<organism evidence="7 8">
    <name type="scientific">Roseobacter fucihabitans</name>
    <dbReference type="NCBI Taxonomy" id="1537242"/>
    <lineage>
        <taxon>Bacteria</taxon>
        <taxon>Pseudomonadati</taxon>
        <taxon>Pseudomonadota</taxon>
        <taxon>Alphaproteobacteria</taxon>
        <taxon>Rhodobacterales</taxon>
        <taxon>Roseobacteraceae</taxon>
        <taxon>Roseobacter</taxon>
    </lineage>
</organism>
<accession>A0ABZ2BW88</accession>
<dbReference type="SMART" id="SM00235">
    <property type="entry name" value="ZnMc"/>
    <property type="match status" value="1"/>
</dbReference>
<protein>
    <recommendedName>
        <fullName evidence="6">Peptidase metallopeptidase domain-containing protein</fullName>
    </recommendedName>
</protein>
<keyword evidence="5" id="KW-0482">Metalloprotease</keyword>
<dbReference type="SUPFAM" id="SSF55486">
    <property type="entry name" value="Metalloproteases ('zincins'), catalytic domain"/>
    <property type="match status" value="1"/>
</dbReference>
<evidence type="ECO:0000256" key="1">
    <source>
        <dbReference type="ARBA" id="ARBA00022670"/>
    </source>
</evidence>
<gene>
    <name evidence="7" type="ORF">ROLI_033500</name>
</gene>
<keyword evidence="2" id="KW-0479">Metal-binding</keyword>
<evidence type="ECO:0000256" key="2">
    <source>
        <dbReference type="ARBA" id="ARBA00022723"/>
    </source>
</evidence>
<keyword evidence="1" id="KW-0645">Protease</keyword>